<evidence type="ECO:0000256" key="2">
    <source>
        <dbReference type="ARBA" id="ARBA00006081"/>
    </source>
</evidence>
<reference evidence="7 8" key="1">
    <citation type="submission" date="2024-03" db="EMBL/GenBank/DDBJ databases">
        <authorList>
            <person name="Martinez-Hernandez J."/>
        </authorList>
    </citation>
    <scope>NUCLEOTIDE SEQUENCE [LARGE SCALE GENOMIC DNA]</scope>
</reference>
<comment type="caution">
    <text evidence="7">The sequence shown here is derived from an EMBL/GenBank/DDBJ whole genome shotgun (WGS) entry which is preliminary data.</text>
</comment>
<feature type="compositionally biased region" description="Basic and acidic residues" evidence="5">
    <location>
        <begin position="74"/>
        <end position="90"/>
    </location>
</feature>
<feature type="compositionally biased region" description="Polar residues" evidence="5">
    <location>
        <begin position="197"/>
        <end position="212"/>
    </location>
</feature>
<evidence type="ECO:0000256" key="4">
    <source>
        <dbReference type="RuleBase" id="RU369029"/>
    </source>
</evidence>
<evidence type="ECO:0000259" key="6">
    <source>
        <dbReference type="Pfam" id="PF16135"/>
    </source>
</evidence>
<comment type="similarity">
    <text evidence="2 4">Belongs to the Ninja family.</text>
</comment>
<dbReference type="PANTHER" id="PTHR31413">
    <property type="entry name" value="AFP HOMOLOG 2"/>
    <property type="match status" value="1"/>
</dbReference>
<dbReference type="Proteomes" id="UP001497480">
    <property type="component" value="Unassembled WGS sequence"/>
</dbReference>
<dbReference type="AlphaFoldDB" id="A0AAV1W9H9"/>
<dbReference type="Pfam" id="PF16135">
    <property type="entry name" value="TDBD"/>
    <property type="match status" value="1"/>
</dbReference>
<dbReference type="EMBL" id="CAXHTB010000005">
    <property type="protein sequence ID" value="CAL0306009.1"/>
    <property type="molecule type" value="Genomic_DNA"/>
</dbReference>
<feature type="compositionally biased region" description="Polar residues" evidence="5">
    <location>
        <begin position="93"/>
        <end position="111"/>
    </location>
</feature>
<feature type="region of interest" description="Disordered" evidence="5">
    <location>
        <begin position="1"/>
        <end position="129"/>
    </location>
</feature>
<comment type="subcellular location">
    <subcellularLocation>
        <location evidence="1 4">Nucleus</location>
    </subcellularLocation>
</comment>
<evidence type="ECO:0000256" key="5">
    <source>
        <dbReference type="SAM" id="MobiDB-lite"/>
    </source>
</evidence>
<sequence>MVEVEEIELDLGLSIGGSFTRKQEQHPKSNDDDDEDDEEDEEGKNKRQKREKATPFHVQLLPFDNNENGFGKVQCREKNACQNGEKDRKGKSYNGSSRCSSSIFSDHQGSSYEDGGSTDSHSHSAHSLTEQTQVNISKGNYIPTQPEQSASSHPLQSTNADMRNQRMKQNQAQTTQSDKPTQENETKVGILKPPKPVTQTSSSLPQMPYVSTTGPNGKTVNGFLYKYSKSEVSIVCVCHGSTFSPSEFVQHAGGRDISHPLKHITVIPYAFG</sequence>
<proteinExistence type="inferred from homology"/>
<feature type="domain" description="Tify" evidence="6">
    <location>
        <begin position="232"/>
        <end position="265"/>
    </location>
</feature>
<dbReference type="GO" id="GO:0007165">
    <property type="term" value="P:signal transduction"/>
    <property type="evidence" value="ECO:0007669"/>
    <property type="project" value="InterPro"/>
</dbReference>
<accession>A0AAV1W9H9</accession>
<feature type="compositionally biased region" description="Acidic residues" evidence="5">
    <location>
        <begin position="31"/>
        <end position="42"/>
    </location>
</feature>
<keyword evidence="8" id="KW-1185">Reference proteome</keyword>
<comment type="function">
    <text evidence="4">Acts as a negative regulator of abscisic acid (ABA) response.</text>
</comment>
<feature type="region of interest" description="Disordered" evidence="5">
    <location>
        <begin position="163"/>
        <end position="212"/>
    </location>
</feature>
<dbReference type="InterPro" id="IPR031307">
    <property type="entry name" value="Ninja_fam"/>
</dbReference>
<gene>
    <name evidence="7" type="ORF">LLUT_LOCUS7069</name>
</gene>
<evidence type="ECO:0000256" key="1">
    <source>
        <dbReference type="ARBA" id="ARBA00004123"/>
    </source>
</evidence>
<organism evidence="7 8">
    <name type="scientific">Lupinus luteus</name>
    <name type="common">European yellow lupine</name>
    <dbReference type="NCBI Taxonomy" id="3873"/>
    <lineage>
        <taxon>Eukaryota</taxon>
        <taxon>Viridiplantae</taxon>
        <taxon>Streptophyta</taxon>
        <taxon>Embryophyta</taxon>
        <taxon>Tracheophyta</taxon>
        <taxon>Spermatophyta</taxon>
        <taxon>Magnoliopsida</taxon>
        <taxon>eudicotyledons</taxon>
        <taxon>Gunneridae</taxon>
        <taxon>Pentapetalae</taxon>
        <taxon>rosids</taxon>
        <taxon>fabids</taxon>
        <taxon>Fabales</taxon>
        <taxon>Fabaceae</taxon>
        <taxon>Papilionoideae</taxon>
        <taxon>50 kb inversion clade</taxon>
        <taxon>genistoids sensu lato</taxon>
        <taxon>core genistoids</taxon>
        <taxon>Genisteae</taxon>
        <taxon>Lupinus</taxon>
    </lineage>
</organism>
<dbReference type="InterPro" id="IPR032308">
    <property type="entry name" value="TDBD"/>
</dbReference>
<name>A0AAV1W9H9_LUPLU</name>
<dbReference type="PANTHER" id="PTHR31413:SF15">
    <property type="entry name" value="NINJA-FAMILY PROTEIN"/>
    <property type="match status" value="1"/>
</dbReference>
<keyword evidence="3 4" id="KW-0539">Nucleus</keyword>
<dbReference type="GO" id="GO:0005634">
    <property type="term" value="C:nucleus"/>
    <property type="evidence" value="ECO:0007669"/>
    <property type="project" value="UniProtKB-SubCell"/>
</dbReference>
<protein>
    <recommendedName>
        <fullName evidence="4">Ninja-family protein</fullName>
    </recommendedName>
    <alternativeName>
        <fullName evidence="4">ABI-binding protein</fullName>
    </alternativeName>
</protein>
<evidence type="ECO:0000313" key="8">
    <source>
        <dbReference type="Proteomes" id="UP001497480"/>
    </source>
</evidence>
<feature type="compositionally biased region" description="Basic and acidic residues" evidence="5">
    <location>
        <begin position="21"/>
        <end position="30"/>
    </location>
</feature>
<evidence type="ECO:0000256" key="3">
    <source>
        <dbReference type="ARBA" id="ARBA00023242"/>
    </source>
</evidence>
<evidence type="ECO:0000313" key="7">
    <source>
        <dbReference type="EMBL" id="CAL0306009.1"/>
    </source>
</evidence>
<feature type="compositionally biased region" description="Polar residues" evidence="5">
    <location>
        <begin position="163"/>
        <end position="179"/>
    </location>
</feature>
<dbReference type="GO" id="GO:0045892">
    <property type="term" value="P:negative regulation of DNA-templated transcription"/>
    <property type="evidence" value="ECO:0007669"/>
    <property type="project" value="TreeGrafter"/>
</dbReference>